<comment type="caution">
    <text evidence="3">The sequence shown here is derived from an EMBL/GenBank/DDBJ whole genome shotgun (WGS) entry which is preliminary data.</text>
</comment>
<reference evidence="3 4" key="1">
    <citation type="submission" date="2024-01" db="EMBL/GenBank/DDBJ databases">
        <title>A draft genome for a cacao thread blight-causing isolate of Paramarasmius palmivorus.</title>
        <authorList>
            <person name="Baruah I.K."/>
            <person name="Bukari Y."/>
            <person name="Amoako-Attah I."/>
            <person name="Meinhardt L.W."/>
            <person name="Bailey B.A."/>
            <person name="Cohen S.P."/>
        </authorList>
    </citation>
    <scope>NUCLEOTIDE SEQUENCE [LARGE SCALE GENOMIC DNA]</scope>
    <source>
        <strain evidence="3 4">GH-12</strain>
    </source>
</reference>
<gene>
    <name evidence="3" type="ORF">VNI00_006920</name>
</gene>
<dbReference type="Proteomes" id="UP001383192">
    <property type="component" value="Unassembled WGS sequence"/>
</dbReference>
<evidence type="ECO:0000313" key="4">
    <source>
        <dbReference type="Proteomes" id="UP001383192"/>
    </source>
</evidence>
<evidence type="ECO:0000256" key="2">
    <source>
        <dbReference type="SAM" id="MobiDB-lite"/>
    </source>
</evidence>
<protein>
    <submittedName>
        <fullName evidence="3">Uncharacterized protein</fullName>
    </submittedName>
</protein>
<organism evidence="3 4">
    <name type="scientific">Paramarasmius palmivorus</name>
    <dbReference type="NCBI Taxonomy" id="297713"/>
    <lineage>
        <taxon>Eukaryota</taxon>
        <taxon>Fungi</taxon>
        <taxon>Dikarya</taxon>
        <taxon>Basidiomycota</taxon>
        <taxon>Agaricomycotina</taxon>
        <taxon>Agaricomycetes</taxon>
        <taxon>Agaricomycetidae</taxon>
        <taxon>Agaricales</taxon>
        <taxon>Marasmiineae</taxon>
        <taxon>Marasmiaceae</taxon>
        <taxon>Paramarasmius</taxon>
    </lineage>
</organism>
<evidence type="ECO:0000256" key="1">
    <source>
        <dbReference type="SAM" id="Coils"/>
    </source>
</evidence>
<keyword evidence="4" id="KW-1185">Reference proteome</keyword>
<evidence type="ECO:0000313" key="3">
    <source>
        <dbReference type="EMBL" id="KAK7047253.1"/>
    </source>
</evidence>
<proteinExistence type="predicted"/>
<feature type="compositionally biased region" description="Polar residues" evidence="2">
    <location>
        <begin position="144"/>
        <end position="159"/>
    </location>
</feature>
<name>A0AAW0D4V2_9AGAR</name>
<feature type="coiled-coil region" evidence="1">
    <location>
        <begin position="63"/>
        <end position="97"/>
    </location>
</feature>
<sequence>MPSETTRYLEAVVNVAKTLPTPTIIDEHQAMNYLDAIHHYLRNRDTSRERVLVEQNHRKDLEITELRATLANHRHQVDDLKAVVQKCEEEIGRLKLVEEELGDIIQDLSTKVAVQHVDIQTRSEEQKLFRKELLDVCDKFDDTAGNTNSKAGKTGQITQAPLKRGQEDSELNDDRQVKARFLSLLHKSVPDYDAPAPKSGIGIVSSHCIAAA</sequence>
<dbReference type="EMBL" id="JAYKXP010000021">
    <property type="protein sequence ID" value="KAK7047253.1"/>
    <property type="molecule type" value="Genomic_DNA"/>
</dbReference>
<keyword evidence="1" id="KW-0175">Coiled coil</keyword>
<feature type="region of interest" description="Disordered" evidence="2">
    <location>
        <begin position="144"/>
        <end position="171"/>
    </location>
</feature>
<accession>A0AAW0D4V2</accession>
<dbReference type="AlphaFoldDB" id="A0AAW0D4V2"/>